<dbReference type="PANTHER" id="PTHR12992">
    <property type="entry name" value="NUDIX HYDROLASE"/>
    <property type="match status" value="1"/>
</dbReference>
<keyword evidence="4 8" id="KW-0378">Hydrolase</keyword>
<dbReference type="OrthoDB" id="9802805at2"/>
<evidence type="ECO:0000313" key="9">
    <source>
        <dbReference type="Proteomes" id="UP000031327"/>
    </source>
</evidence>
<accession>A0A0C1QUI7</accession>
<organism evidence="8 9">
    <name type="scientific">Pseudoalteromonas luteoviolacea</name>
    <dbReference type="NCBI Taxonomy" id="43657"/>
    <lineage>
        <taxon>Bacteria</taxon>
        <taxon>Pseudomonadati</taxon>
        <taxon>Pseudomonadota</taxon>
        <taxon>Gammaproteobacteria</taxon>
        <taxon>Alteromonadales</taxon>
        <taxon>Pseudoalteromonadaceae</taxon>
        <taxon>Pseudoalteromonas</taxon>
    </lineage>
</organism>
<dbReference type="InterPro" id="IPR000086">
    <property type="entry name" value="NUDIX_hydrolase_dom"/>
</dbReference>
<evidence type="ECO:0000256" key="2">
    <source>
        <dbReference type="ARBA" id="ARBA00001946"/>
    </source>
</evidence>
<evidence type="ECO:0000256" key="5">
    <source>
        <dbReference type="ARBA" id="ARBA00022842"/>
    </source>
</evidence>
<comment type="cofactor">
    <cofactor evidence="2">
        <name>Mg(2+)</name>
        <dbReference type="ChEBI" id="CHEBI:18420"/>
    </cofactor>
</comment>
<keyword evidence="6" id="KW-0464">Manganese</keyword>
<dbReference type="Proteomes" id="UP000031327">
    <property type="component" value="Unassembled WGS sequence"/>
</dbReference>
<name>A0A0C1QUI7_9GAMM</name>
<comment type="cofactor">
    <cofactor evidence="1">
        <name>Mn(2+)</name>
        <dbReference type="ChEBI" id="CHEBI:29035"/>
    </cofactor>
</comment>
<keyword evidence="5" id="KW-0460">Magnesium</keyword>
<evidence type="ECO:0000256" key="3">
    <source>
        <dbReference type="ARBA" id="ARBA00022723"/>
    </source>
</evidence>
<keyword evidence="3" id="KW-0479">Metal-binding</keyword>
<evidence type="ECO:0000313" key="8">
    <source>
        <dbReference type="EMBL" id="KID58582.1"/>
    </source>
</evidence>
<dbReference type="CDD" id="cd03426">
    <property type="entry name" value="NUDIX_CoAse_Nudt7"/>
    <property type="match status" value="1"/>
</dbReference>
<dbReference type="EMBL" id="JWIC01000003">
    <property type="protein sequence ID" value="KID58582.1"/>
    <property type="molecule type" value="Genomic_DNA"/>
</dbReference>
<comment type="caution">
    <text evidence="8">The sequence shown here is derived from an EMBL/GenBank/DDBJ whole genome shotgun (WGS) entry which is preliminary data.</text>
</comment>
<reference evidence="8 9" key="1">
    <citation type="submission" date="2014-12" db="EMBL/GenBank/DDBJ databases">
        <title>Draft Genome Sequence of Pseudoalteromonas luteoviolacea HI1.</title>
        <authorList>
            <person name="Asahina A.Y."/>
            <person name="Hadfield M.G."/>
        </authorList>
    </citation>
    <scope>NUCLEOTIDE SEQUENCE [LARGE SCALE GENOMIC DNA]</scope>
    <source>
        <strain evidence="8 9">HI1</strain>
    </source>
</reference>
<evidence type="ECO:0000259" key="7">
    <source>
        <dbReference type="PROSITE" id="PS51462"/>
    </source>
</evidence>
<feature type="domain" description="Nudix hydrolase" evidence="7">
    <location>
        <begin position="24"/>
        <end position="156"/>
    </location>
</feature>
<dbReference type="AlphaFoldDB" id="A0A0C1QUI7"/>
<dbReference type="GO" id="GO:0010945">
    <property type="term" value="F:coenzyme A diphosphatase activity"/>
    <property type="evidence" value="ECO:0007669"/>
    <property type="project" value="InterPro"/>
</dbReference>
<dbReference type="PANTHER" id="PTHR12992:SF11">
    <property type="entry name" value="MITOCHONDRIAL COENZYME A DIPHOSPHATASE NUDT8"/>
    <property type="match status" value="1"/>
</dbReference>
<dbReference type="Pfam" id="PF00293">
    <property type="entry name" value="NUDIX"/>
    <property type="match status" value="1"/>
</dbReference>
<proteinExistence type="predicted"/>
<dbReference type="PROSITE" id="PS51462">
    <property type="entry name" value="NUDIX"/>
    <property type="match status" value="1"/>
</dbReference>
<evidence type="ECO:0000256" key="1">
    <source>
        <dbReference type="ARBA" id="ARBA00001936"/>
    </source>
</evidence>
<dbReference type="Gene3D" id="3.90.79.10">
    <property type="entry name" value="Nucleoside Triphosphate Pyrophosphohydrolase"/>
    <property type="match status" value="1"/>
</dbReference>
<dbReference type="InterPro" id="IPR045121">
    <property type="entry name" value="CoAse"/>
</dbReference>
<dbReference type="GO" id="GO:0046872">
    <property type="term" value="F:metal ion binding"/>
    <property type="evidence" value="ECO:0007669"/>
    <property type="project" value="UniProtKB-KW"/>
</dbReference>
<dbReference type="InterPro" id="IPR015797">
    <property type="entry name" value="NUDIX_hydrolase-like_dom_sf"/>
</dbReference>
<gene>
    <name evidence="8" type="ORF">JF50_01490</name>
</gene>
<evidence type="ECO:0000256" key="6">
    <source>
        <dbReference type="ARBA" id="ARBA00023211"/>
    </source>
</evidence>
<dbReference type="RefSeq" id="WP_039607755.1">
    <property type="nucleotide sequence ID" value="NZ_JWIC01000003.1"/>
</dbReference>
<evidence type="ECO:0000256" key="4">
    <source>
        <dbReference type="ARBA" id="ARBA00022801"/>
    </source>
</evidence>
<sequence length="185" mass="20536">MKLEHVISRFRLSPLSASRCVTQGVESAVLVPLIDIDNGAHILLCKRHAKLRSHPSQICFPGGKVEHGDHSAVDTALRETFEEINLSRSHISALGQLPIHSTLSGFHITPIVARVQKYATWEHQSNEVDSVFTIPLSALMDPYQWQSYPCRYRGKPININGFMTSHGLLWGATASIIKKLTSTLS</sequence>
<dbReference type="SUPFAM" id="SSF55811">
    <property type="entry name" value="Nudix"/>
    <property type="match status" value="1"/>
</dbReference>
<protein>
    <submittedName>
        <fullName evidence="8">NUDIX hydrolase</fullName>
    </submittedName>
</protein>